<name>A0A835FJR2_9POAL</name>
<dbReference type="OrthoDB" id="635005at2759"/>
<dbReference type="EMBL" id="JACEFO010000641">
    <property type="protein sequence ID" value="KAF8762324.1"/>
    <property type="molecule type" value="Genomic_DNA"/>
</dbReference>
<evidence type="ECO:0000313" key="2">
    <source>
        <dbReference type="Proteomes" id="UP000636709"/>
    </source>
</evidence>
<accession>A0A835FJR2</accession>
<dbReference type="PANTHER" id="PTHR33085:SF78">
    <property type="entry name" value="EXPRESSED PROTEIN"/>
    <property type="match status" value="1"/>
</dbReference>
<organism evidence="1 2">
    <name type="scientific">Digitaria exilis</name>
    <dbReference type="NCBI Taxonomy" id="1010633"/>
    <lineage>
        <taxon>Eukaryota</taxon>
        <taxon>Viridiplantae</taxon>
        <taxon>Streptophyta</taxon>
        <taxon>Embryophyta</taxon>
        <taxon>Tracheophyta</taxon>
        <taxon>Spermatophyta</taxon>
        <taxon>Magnoliopsida</taxon>
        <taxon>Liliopsida</taxon>
        <taxon>Poales</taxon>
        <taxon>Poaceae</taxon>
        <taxon>PACMAD clade</taxon>
        <taxon>Panicoideae</taxon>
        <taxon>Panicodae</taxon>
        <taxon>Paniceae</taxon>
        <taxon>Anthephorinae</taxon>
        <taxon>Digitaria</taxon>
    </lineage>
</organism>
<dbReference type="AlphaFoldDB" id="A0A835FJR2"/>
<dbReference type="Proteomes" id="UP000636709">
    <property type="component" value="Unassembled WGS sequence"/>
</dbReference>
<gene>
    <name evidence="1" type="ORF">HU200_009594</name>
</gene>
<keyword evidence="2" id="KW-1185">Reference proteome</keyword>
<reference evidence="1" key="1">
    <citation type="submission" date="2020-07" db="EMBL/GenBank/DDBJ databases">
        <title>Genome sequence and genetic diversity analysis of an under-domesticated orphan crop, white fonio (Digitaria exilis).</title>
        <authorList>
            <person name="Bennetzen J.L."/>
            <person name="Chen S."/>
            <person name="Ma X."/>
            <person name="Wang X."/>
            <person name="Yssel A.E.J."/>
            <person name="Chaluvadi S.R."/>
            <person name="Johnson M."/>
            <person name="Gangashetty P."/>
            <person name="Hamidou F."/>
            <person name="Sanogo M.D."/>
            <person name="Zwaenepoel A."/>
            <person name="Wallace J."/>
            <person name="Van De Peer Y."/>
            <person name="Van Deynze A."/>
        </authorList>
    </citation>
    <scope>NUCLEOTIDE SEQUENCE</scope>
    <source>
        <tissue evidence="1">Leaves</tissue>
    </source>
</reference>
<comment type="caution">
    <text evidence="1">The sequence shown here is derived from an EMBL/GenBank/DDBJ whole genome shotgun (WGS) entry which is preliminary data.</text>
</comment>
<evidence type="ECO:0000313" key="1">
    <source>
        <dbReference type="EMBL" id="KAF8762324.1"/>
    </source>
</evidence>
<dbReference type="InterPro" id="IPR012871">
    <property type="entry name" value="DUF1668_ORYSA"/>
</dbReference>
<proteinExistence type="predicted"/>
<dbReference type="Pfam" id="PF07893">
    <property type="entry name" value="DUF1668"/>
    <property type="match status" value="1"/>
</dbReference>
<dbReference type="PANTHER" id="PTHR33085">
    <property type="entry name" value="OS12G0113100 PROTEIN-RELATED"/>
    <property type="match status" value="1"/>
</dbReference>
<sequence length="525" mass="58098">MALAEPSSASGDLDAAVVGLVDDAAVAAVRELLRGVPGAATRSVSNTRPGFASSGCSGGSGNSMRRRQRASAPAFYVVVEDADDGLLLNGKLHCILICNAKKKHSFQTVSGPSKEPGLSQKKQFHFASAWLSAHPILIPKRQEKASEAAGDSTYKRVYFNQGWVASWSIMLGWKGNDFPKEKARHLYLVFDDWSWGYSIRKIDLLAGDGDCEGSRPSSSSMSDVDYNLPPPIFRFQAPRGHPNYFAGAFDSKILAMHPMDPQFSLNPNAGVPIFDVRKRCLMVGPRQRPDLLHPIYVPVGGRLFSLAAGSFQLLYPPPDANSYSEGFVWTWQTLPDPPFDHKQVTSYAVHRDGRTMFVSTRDSPAIFSFDTAESARNACMWKQHAQCQLPFNGRGYFVAELGALVGLIRSDTNTLCICTIDVTSDEWYHVQDVKFCNVNISIPDLLLGTTLVSMGGNKFCVVQCCMQHKRNERLLVRYMRLITFSLMYDQNGGLTTGDSCRCRSYINFPGNVSELMHENPVAFWM</sequence>
<protein>
    <submittedName>
        <fullName evidence="1">Uncharacterized protein</fullName>
    </submittedName>
</protein>